<organism evidence="1">
    <name type="scientific">marine sediment metagenome</name>
    <dbReference type="NCBI Taxonomy" id="412755"/>
    <lineage>
        <taxon>unclassified sequences</taxon>
        <taxon>metagenomes</taxon>
        <taxon>ecological metagenomes</taxon>
    </lineage>
</organism>
<proteinExistence type="predicted"/>
<evidence type="ECO:0000313" key="1">
    <source>
        <dbReference type="EMBL" id="KKL80212.1"/>
    </source>
</evidence>
<protein>
    <submittedName>
        <fullName evidence="1">Uncharacterized protein</fullName>
    </submittedName>
</protein>
<comment type="caution">
    <text evidence="1">The sequence shown here is derived from an EMBL/GenBank/DDBJ whole genome shotgun (WGS) entry which is preliminary data.</text>
</comment>
<dbReference type="AlphaFoldDB" id="A0A0F9HYI2"/>
<gene>
    <name evidence="1" type="ORF">LCGC14_2007010</name>
</gene>
<dbReference type="EMBL" id="LAZR01022923">
    <property type="protein sequence ID" value="KKL80212.1"/>
    <property type="molecule type" value="Genomic_DNA"/>
</dbReference>
<accession>A0A0F9HYI2</accession>
<sequence length="151" mass="17044">MGDMHDDVKRRLEDAGRTLMMLPMPADGMPAGNRAAWPDVMQRFWDVVGVADEGSVEERQEALAQVRNATKLRASRAAITRLDEVLEWLLKIERPHHRKAVMARMLVHPVSERPVHSWGQIAKVLGTNRSTVRRWYEGGVKAILETLAEAA</sequence>
<reference evidence="1" key="1">
    <citation type="journal article" date="2015" name="Nature">
        <title>Complex archaea that bridge the gap between prokaryotes and eukaryotes.</title>
        <authorList>
            <person name="Spang A."/>
            <person name="Saw J.H."/>
            <person name="Jorgensen S.L."/>
            <person name="Zaremba-Niedzwiedzka K."/>
            <person name="Martijn J."/>
            <person name="Lind A.E."/>
            <person name="van Eijk R."/>
            <person name="Schleper C."/>
            <person name="Guy L."/>
            <person name="Ettema T.J."/>
        </authorList>
    </citation>
    <scope>NUCLEOTIDE SEQUENCE</scope>
</reference>
<name>A0A0F9HYI2_9ZZZZ</name>